<dbReference type="PANTHER" id="PTHR11085">
    <property type="entry name" value="NAD-DEPENDENT PROTEIN DEACYLASE SIRTUIN-5, MITOCHONDRIAL-RELATED"/>
    <property type="match status" value="1"/>
</dbReference>
<evidence type="ECO:0000256" key="1">
    <source>
        <dbReference type="ARBA" id="ARBA00012928"/>
    </source>
</evidence>
<keyword evidence="3" id="KW-0520">NAD</keyword>
<feature type="binding site" evidence="4">
    <location>
        <position position="146"/>
    </location>
    <ligand>
        <name>Zn(2+)</name>
        <dbReference type="ChEBI" id="CHEBI:29105"/>
    </ligand>
</feature>
<dbReference type="GO" id="GO:0017136">
    <property type="term" value="F:histone deacetylase activity, NAD-dependent"/>
    <property type="evidence" value="ECO:0007669"/>
    <property type="project" value="TreeGrafter"/>
</dbReference>
<dbReference type="RefSeq" id="WP_142941704.1">
    <property type="nucleotide sequence ID" value="NZ_VIKR01000002.1"/>
</dbReference>
<organism evidence="6 7">
    <name type="scientific">Aliikangiella marina</name>
    <dbReference type="NCBI Taxonomy" id="1712262"/>
    <lineage>
        <taxon>Bacteria</taxon>
        <taxon>Pseudomonadati</taxon>
        <taxon>Pseudomonadota</taxon>
        <taxon>Gammaproteobacteria</taxon>
        <taxon>Oceanospirillales</taxon>
        <taxon>Pleioneaceae</taxon>
        <taxon>Aliikangiella</taxon>
    </lineage>
</organism>
<dbReference type="EMBL" id="VIKR01000002">
    <property type="protein sequence ID" value="TQV75087.1"/>
    <property type="molecule type" value="Genomic_DNA"/>
</dbReference>
<dbReference type="InterPro" id="IPR029035">
    <property type="entry name" value="DHS-like_NAD/FAD-binding_dom"/>
</dbReference>
<evidence type="ECO:0000256" key="4">
    <source>
        <dbReference type="PROSITE-ProRule" id="PRU00236"/>
    </source>
</evidence>
<keyword evidence="7" id="KW-1185">Reference proteome</keyword>
<keyword evidence="2" id="KW-0808">Transferase</keyword>
<feature type="active site" description="Proton acceptor" evidence="4">
    <location>
        <position position="134"/>
    </location>
</feature>
<evidence type="ECO:0000313" key="6">
    <source>
        <dbReference type="EMBL" id="TQV75087.1"/>
    </source>
</evidence>
<dbReference type="Proteomes" id="UP000317839">
    <property type="component" value="Unassembled WGS sequence"/>
</dbReference>
<dbReference type="GO" id="GO:0070403">
    <property type="term" value="F:NAD+ binding"/>
    <property type="evidence" value="ECO:0007669"/>
    <property type="project" value="InterPro"/>
</dbReference>
<dbReference type="Pfam" id="PF02146">
    <property type="entry name" value="SIR2"/>
    <property type="match status" value="1"/>
</dbReference>
<dbReference type="InterPro" id="IPR003000">
    <property type="entry name" value="Sirtuin"/>
</dbReference>
<evidence type="ECO:0000259" key="5">
    <source>
        <dbReference type="PROSITE" id="PS50305"/>
    </source>
</evidence>
<dbReference type="EC" id="2.3.1.286" evidence="1"/>
<sequence length="280" mass="30958">MTKVDTRVIGEAANAIIQADGLIIAAGAGLGVDSGLPDFRGQQGFWKAYPALAEAGLEFTEIANPLAFSMSPKLAWGFYGHRLNLYRKTIPHEGFHILKQIADRMPNGFQVFTSNVDGQFQKAGFNENKIYECHGSIHHLQCAESCRPNIWSADSLIIETDDVHCLAVSELPTCPYCREFARPNILMFDDFNWQSERADSQRAKMTKNIQQMQSPVIIELGAGESVATVRYFSESQPGKLIRINPRDFDVPNGGLSVKLGALEGLTLIVNTLSTLGYFEN</sequence>
<feature type="binding site" evidence="4">
    <location>
        <position position="142"/>
    </location>
    <ligand>
        <name>Zn(2+)</name>
        <dbReference type="ChEBI" id="CHEBI:29105"/>
    </ligand>
</feature>
<reference evidence="6 7" key="1">
    <citation type="submission" date="2019-06" db="EMBL/GenBank/DDBJ databases">
        <title>Draft genome of Aliikangiella marina GYP-15.</title>
        <authorList>
            <person name="Wang G."/>
        </authorList>
    </citation>
    <scope>NUCLEOTIDE SEQUENCE [LARGE SCALE GENOMIC DNA]</scope>
    <source>
        <strain evidence="6 7">GYP-15</strain>
    </source>
</reference>
<dbReference type="OrthoDB" id="9800582at2"/>
<accession>A0A545TCZ8</accession>
<evidence type="ECO:0000313" key="7">
    <source>
        <dbReference type="Proteomes" id="UP000317839"/>
    </source>
</evidence>
<feature type="binding site" evidence="4">
    <location>
        <position position="177"/>
    </location>
    <ligand>
        <name>Zn(2+)</name>
        <dbReference type="ChEBI" id="CHEBI:29105"/>
    </ligand>
</feature>
<feature type="domain" description="Deacetylase sirtuin-type" evidence="5">
    <location>
        <begin position="2"/>
        <end position="275"/>
    </location>
</feature>
<gene>
    <name evidence="6" type="ORF">FLL45_09095</name>
</gene>
<keyword evidence="4" id="KW-0862">Zinc</keyword>
<name>A0A545TCZ8_9GAMM</name>
<proteinExistence type="predicted"/>
<protein>
    <recommendedName>
        <fullName evidence="1">protein acetyllysine N-acetyltransferase</fullName>
        <ecNumber evidence="1">2.3.1.286</ecNumber>
    </recommendedName>
</protein>
<dbReference type="Gene3D" id="3.30.1600.10">
    <property type="entry name" value="SIR2/SIRT2 'Small Domain"/>
    <property type="match status" value="1"/>
</dbReference>
<feature type="binding site" evidence="4">
    <location>
        <position position="174"/>
    </location>
    <ligand>
        <name>Zn(2+)</name>
        <dbReference type="ChEBI" id="CHEBI:29105"/>
    </ligand>
</feature>
<comment type="caution">
    <text evidence="6">The sequence shown here is derived from an EMBL/GenBank/DDBJ whole genome shotgun (WGS) entry which is preliminary data.</text>
</comment>
<evidence type="ECO:0000256" key="3">
    <source>
        <dbReference type="ARBA" id="ARBA00023027"/>
    </source>
</evidence>
<dbReference type="Gene3D" id="3.40.50.1220">
    <property type="entry name" value="TPP-binding domain"/>
    <property type="match status" value="1"/>
</dbReference>
<dbReference type="InterPro" id="IPR026590">
    <property type="entry name" value="Ssirtuin_cat_dom"/>
</dbReference>
<dbReference type="SUPFAM" id="SSF52467">
    <property type="entry name" value="DHS-like NAD/FAD-binding domain"/>
    <property type="match status" value="1"/>
</dbReference>
<dbReference type="PROSITE" id="PS50305">
    <property type="entry name" value="SIRTUIN"/>
    <property type="match status" value="1"/>
</dbReference>
<keyword evidence="4" id="KW-0479">Metal-binding</keyword>
<dbReference type="AlphaFoldDB" id="A0A545TCZ8"/>
<dbReference type="PANTHER" id="PTHR11085:SF10">
    <property type="entry name" value="NAD-DEPENDENT PROTEIN DEACYLASE SIRTUIN-5, MITOCHONDRIAL-RELATED"/>
    <property type="match status" value="1"/>
</dbReference>
<dbReference type="InterPro" id="IPR050134">
    <property type="entry name" value="NAD-dep_sirtuin_deacylases"/>
</dbReference>
<dbReference type="InterPro" id="IPR026591">
    <property type="entry name" value="Sirtuin_cat_small_dom_sf"/>
</dbReference>
<evidence type="ECO:0000256" key="2">
    <source>
        <dbReference type="ARBA" id="ARBA00022679"/>
    </source>
</evidence>
<dbReference type="GO" id="GO:0046872">
    <property type="term" value="F:metal ion binding"/>
    <property type="evidence" value="ECO:0007669"/>
    <property type="project" value="UniProtKB-KW"/>
</dbReference>